<dbReference type="GO" id="GO:0009982">
    <property type="term" value="F:pseudouridine synthase activity"/>
    <property type="evidence" value="ECO:0007669"/>
    <property type="project" value="InterPro"/>
</dbReference>
<reference evidence="1" key="2">
    <citation type="submission" date="2025-09" db="UniProtKB">
        <authorList>
            <consortium name="Ensembl"/>
        </authorList>
    </citation>
    <scope>IDENTIFICATION</scope>
</reference>
<protein>
    <submittedName>
        <fullName evidence="1">Uncharacterized protein</fullName>
    </submittedName>
</protein>
<sequence>AAGIGAAGPISSLSKLQSLNGLLAIYKKQGPTSADVLNKFKETLLREAGVQNPNSRKRKKQYLKMGHGGTLDSAASGVLEIHGCGRTGKSNRYS</sequence>
<dbReference type="Proteomes" id="UP000261380">
    <property type="component" value="Unplaced"/>
</dbReference>
<proteinExistence type="predicted"/>
<evidence type="ECO:0000313" key="2">
    <source>
        <dbReference type="Proteomes" id="UP000261380"/>
    </source>
</evidence>
<dbReference type="PANTHER" id="PTHR13767">
    <property type="entry name" value="TRNA-PSEUDOURIDINE SYNTHASE"/>
    <property type="match status" value="1"/>
</dbReference>
<dbReference type="GO" id="GO:0006400">
    <property type="term" value="P:tRNA modification"/>
    <property type="evidence" value="ECO:0007669"/>
    <property type="project" value="TreeGrafter"/>
</dbReference>
<dbReference type="GO" id="GO:0005634">
    <property type="term" value="C:nucleus"/>
    <property type="evidence" value="ECO:0007669"/>
    <property type="project" value="TreeGrafter"/>
</dbReference>
<evidence type="ECO:0000313" key="1">
    <source>
        <dbReference type="Ensembl" id="ENSXCOP00000023899.1"/>
    </source>
</evidence>
<dbReference type="GeneTree" id="ENSGT00940000158962"/>
<dbReference type="Ensembl" id="ENSXCOT00000024183.1">
    <property type="protein sequence ID" value="ENSXCOP00000023899.1"/>
    <property type="gene ID" value="ENSXCOG00000017847.1"/>
</dbReference>
<dbReference type="AlphaFoldDB" id="A0A3B5MW99"/>
<organism evidence="1 2">
    <name type="scientific">Xiphophorus couchianus</name>
    <name type="common">Monterrey platyfish</name>
    <dbReference type="NCBI Taxonomy" id="32473"/>
    <lineage>
        <taxon>Eukaryota</taxon>
        <taxon>Metazoa</taxon>
        <taxon>Chordata</taxon>
        <taxon>Craniata</taxon>
        <taxon>Vertebrata</taxon>
        <taxon>Euteleostomi</taxon>
        <taxon>Actinopterygii</taxon>
        <taxon>Neopterygii</taxon>
        <taxon>Teleostei</taxon>
        <taxon>Neoteleostei</taxon>
        <taxon>Acanthomorphata</taxon>
        <taxon>Ovalentaria</taxon>
        <taxon>Atherinomorphae</taxon>
        <taxon>Cyprinodontiformes</taxon>
        <taxon>Poeciliidae</taxon>
        <taxon>Poeciliinae</taxon>
        <taxon>Xiphophorus</taxon>
    </lineage>
</organism>
<accession>A0A3B5MW99</accession>
<keyword evidence="2" id="KW-1185">Reference proteome</keyword>
<dbReference type="InterPro" id="IPR020103">
    <property type="entry name" value="PsdUridine_synth_cat_dom_sf"/>
</dbReference>
<dbReference type="GO" id="GO:0003723">
    <property type="term" value="F:RNA binding"/>
    <property type="evidence" value="ECO:0007669"/>
    <property type="project" value="InterPro"/>
</dbReference>
<reference evidence="1" key="1">
    <citation type="submission" date="2025-08" db="UniProtKB">
        <authorList>
            <consortium name="Ensembl"/>
        </authorList>
    </citation>
    <scope>IDENTIFICATION</scope>
</reference>
<dbReference type="PANTHER" id="PTHR13767:SF2">
    <property type="entry name" value="PSEUDOURIDYLATE SYNTHASE TRUB1"/>
    <property type="match status" value="1"/>
</dbReference>
<dbReference type="SUPFAM" id="SSF55120">
    <property type="entry name" value="Pseudouridine synthase"/>
    <property type="match status" value="1"/>
</dbReference>
<dbReference type="GO" id="GO:1990481">
    <property type="term" value="P:mRNA pseudouridine synthesis"/>
    <property type="evidence" value="ECO:0007669"/>
    <property type="project" value="TreeGrafter"/>
</dbReference>
<dbReference type="InterPro" id="IPR014780">
    <property type="entry name" value="tRNA_psdUridine_synth_TruB"/>
</dbReference>
<name>A0A3B5MW99_9TELE</name>
<dbReference type="Gene3D" id="3.30.2350.10">
    <property type="entry name" value="Pseudouridine synthase"/>
    <property type="match status" value="1"/>
</dbReference>